<feature type="compositionally biased region" description="Low complexity" evidence="1">
    <location>
        <begin position="283"/>
        <end position="293"/>
    </location>
</feature>
<keyword evidence="3" id="KW-1185">Reference proteome</keyword>
<sequence length="301" mass="33456">METLVCFVYGSGGVVRMTEVLRFLRANDDVWQALLEAAAPTRAFKRVIVRLGAPYGLRWLDADPSGACRGSVVALEGTPSIDVSGVTLWMPRTLQALQDAVRRHGDRARDADGRLVRTICRQRLLRCFALEFPEEAAFMKRRSDGLGAFLSQYAARADGIEATCTRLVVAELSQDDERPEVTPSSAVARYRRPQRLLQSLQVVYVVFVLQRRVQWPPQLVPRRPLSDWCNAKPRRCRARPRSGQELVREEAPAAADATAVSVLRLLVPTKNGLEWRVTTRRVPSAPSPSQAAAFHLATGAD</sequence>
<gene>
    <name evidence="2" type="ORF">P43SY_000317</name>
</gene>
<feature type="region of interest" description="Disordered" evidence="1">
    <location>
        <begin position="280"/>
        <end position="301"/>
    </location>
</feature>
<comment type="caution">
    <text evidence="2">The sequence shown here is derived from an EMBL/GenBank/DDBJ whole genome shotgun (WGS) entry which is preliminary data.</text>
</comment>
<organism evidence="2 3">
    <name type="scientific">Pythium insidiosum</name>
    <name type="common">Pythiosis disease agent</name>
    <dbReference type="NCBI Taxonomy" id="114742"/>
    <lineage>
        <taxon>Eukaryota</taxon>
        <taxon>Sar</taxon>
        <taxon>Stramenopiles</taxon>
        <taxon>Oomycota</taxon>
        <taxon>Peronosporomycetes</taxon>
        <taxon>Pythiales</taxon>
        <taxon>Pythiaceae</taxon>
        <taxon>Pythium</taxon>
    </lineage>
</organism>
<protein>
    <submittedName>
        <fullName evidence="2">Uncharacterized protein</fullName>
    </submittedName>
</protein>
<dbReference type="AlphaFoldDB" id="A0AAD5LSS0"/>
<evidence type="ECO:0000256" key="1">
    <source>
        <dbReference type="SAM" id="MobiDB-lite"/>
    </source>
</evidence>
<evidence type="ECO:0000313" key="2">
    <source>
        <dbReference type="EMBL" id="KAJ0392419.1"/>
    </source>
</evidence>
<accession>A0AAD5LSS0</accession>
<dbReference type="Proteomes" id="UP001209570">
    <property type="component" value="Unassembled WGS sequence"/>
</dbReference>
<proteinExistence type="predicted"/>
<name>A0AAD5LSS0_PYTIN</name>
<dbReference type="EMBL" id="JAKCXM010000639">
    <property type="protein sequence ID" value="KAJ0392419.1"/>
    <property type="molecule type" value="Genomic_DNA"/>
</dbReference>
<reference evidence="2" key="1">
    <citation type="submission" date="2021-12" db="EMBL/GenBank/DDBJ databases">
        <title>Prjna785345.</title>
        <authorList>
            <person name="Rujirawat T."/>
            <person name="Krajaejun T."/>
        </authorList>
    </citation>
    <scope>NUCLEOTIDE SEQUENCE</scope>
    <source>
        <strain evidence="2">Pi057C3</strain>
    </source>
</reference>
<evidence type="ECO:0000313" key="3">
    <source>
        <dbReference type="Proteomes" id="UP001209570"/>
    </source>
</evidence>